<organism evidence="4">
    <name type="scientific">Volvox carteri f. nagariensis</name>
    <dbReference type="NCBI Taxonomy" id="3068"/>
    <lineage>
        <taxon>Eukaryota</taxon>
        <taxon>Viridiplantae</taxon>
        <taxon>Chlorophyta</taxon>
        <taxon>core chlorophytes</taxon>
        <taxon>Chlorophyceae</taxon>
        <taxon>CS clade</taxon>
        <taxon>Chlamydomonadales</taxon>
        <taxon>Volvocaceae</taxon>
        <taxon>Volvox</taxon>
    </lineage>
</organism>
<dbReference type="InParanoid" id="D8U8I6"/>
<proteinExistence type="predicted"/>
<dbReference type="EMBL" id="GL378368">
    <property type="protein sequence ID" value="EFJ43987.1"/>
    <property type="molecule type" value="Genomic_DNA"/>
</dbReference>
<feature type="region of interest" description="Disordered" evidence="1">
    <location>
        <begin position="879"/>
        <end position="898"/>
    </location>
</feature>
<protein>
    <recommendedName>
        <fullName evidence="5">Transmembrane protein</fullName>
    </recommendedName>
</protein>
<dbReference type="RefSeq" id="XP_002954999.1">
    <property type="nucleotide sequence ID" value="XM_002954953.1"/>
</dbReference>
<evidence type="ECO:0008006" key="5">
    <source>
        <dbReference type="Google" id="ProtNLM"/>
    </source>
</evidence>
<feature type="region of interest" description="Disordered" evidence="1">
    <location>
        <begin position="453"/>
        <end position="484"/>
    </location>
</feature>
<feature type="compositionally biased region" description="Polar residues" evidence="1">
    <location>
        <begin position="853"/>
        <end position="868"/>
    </location>
</feature>
<feature type="compositionally biased region" description="Polar residues" evidence="1">
    <location>
        <begin position="881"/>
        <end position="893"/>
    </location>
</feature>
<keyword evidence="2" id="KW-1133">Transmembrane helix</keyword>
<feature type="region of interest" description="Disordered" evidence="1">
    <location>
        <begin position="848"/>
        <end position="870"/>
    </location>
</feature>
<dbReference type="KEGG" id="vcn:VOLCADRAFT_95842"/>
<evidence type="ECO:0000313" key="4">
    <source>
        <dbReference type="Proteomes" id="UP000001058"/>
    </source>
</evidence>
<feature type="transmembrane region" description="Helical" evidence="2">
    <location>
        <begin position="624"/>
        <end position="644"/>
    </location>
</feature>
<dbReference type="OrthoDB" id="561956at2759"/>
<keyword evidence="2" id="KW-0472">Membrane</keyword>
<feature type="compositionally biased region" description="Polar residues" evidence="1">
    <location>
        <begin position="456"/>
        <end position="474"/>
    </location>
</feature>
<name>D8U8I6_VOLCA</name>
<keyword evidence="2" id="KW-0812">Transmembrane</keyword>
<keyword evidence="4" id="KW-1185">Reference proteome</keyword>
<dbReference type="STRING" id="3068.D8U8I6"/>
<accession>D8U8I6</accession>
<gene>
    <name evidence="3" type="ORF">VOLCADRAFT_95842</name>
</gene>
<feature type="region of interest" description="Disordered" evidence="1">
    <location>
        <begin position="1"/>
        <end position="44"/>
    </location>
</feature>
<sequence length="1017" mass="106091">MNITTVPTSSTPGQQTNESSGGRDSSSNNTDPGHSNNTGVTVTSGESPAAAWMVQPQCSGDYLFRIEIGQHVWWRWVVVDIDPPRLSGQLSVSKASVALGNRTKAIQMGNSIFPVLRYLLVLLNMSEPVHKFDMSAALQLSDSVSVLRAECFEDIETAAKIAGDAPTTVAASSFPDGLAGSPPIASPTIGQLMQLSDGFMRKYVMASGMGFVQSCLAVLYGPEGSTASITLPKGVLSDLTGNLNTESLHLETKLPGIAIGSSSAPITGLGGALMTTFTSSASVTAASTSFLSALTSRLSMLNSAYHFQVSALADSLDEGEGGCGLLAMTASLASPGVSHRYRLVAGNLRWSVMSIQGNIPILDTAFGKPMEVKVADQVNSATAGLWSPVNGTVALPVTPPSVFPASAPPEFPVVKDNAVDGLHRHRDRFLSSAAAEELRQLQEHTILGPAAMLTPTPGNQTDSRQAPPFSNGSSAAREETAGDQQYTQLQDVLTSFLKSLSQFTNGSNSTNNMNIISNQYVIVGVASGNGTNGSVILDPSGRVVFNGGNSTESPSPPMSSSSKKAATPTVIQISTQDMVYTAATVALLLFAVTLGHTVVVILYRLYLGPDLPAVLHFPRIEITLASPLLVAVTYYSCLTLSAPAASQSRVSYILAVFVLACIVLPYFVLLWWLTVCRWYLEEKPSYCTSPTLNQQLQTAVLVDTRRDEGSRNGSPLPSADPHGRVGGGGLGGCRDDYGTAGYQQTLDGAETLMSHGCNTPRDLKLTPGNHVLDKSPTAAGIAENQPFIEQPCDPALPADLDTQQTGMQQADPMLSGCNIIAAGVNNEAAVGAGVERPSSTAAAACTLHRKASSQKTSRTTGHASNRNISPGFVAALGSSAGVPSSCDNDQGPQAAQGKPSVMSLAAKVTAAAAANNDGSLVSMSAGTAIAGSIAVGSMNHKADPARSSISLPPIGTVSRTRRPTNLMDNMAMATSTPPTSGRSRDEVCYMVGLHDSIPVEIPIMGAYDTSRRPKGKT</sequence>
<feature type="transmembrane region" description="Helical" evidence="2">
    <location>
        <begin position="578"/>
        <end position="603"/>
    </location>
</feature>
<evidence type="ECO:0000313" key="3">
    <source>
        <dbReference type="EMBL" id="EFJ43987.1"/>
    </source>
</evidence>
<feature type="region of interest" description="Disordered" evidence="1">
    <location>
        <begin position="704"/>
        <end position="727"/>
    </location>
</feature>
<reference evidence="3 4" key="1">
    <citation type="journal article" date="2010" name="Science">
        <title>Genomic analysis of organismal complexity in the multicellular green alga Volvox carteri.</title>
        <authorList>
            <person name="Prochnik S.E."/>
            <person name="Umen J."/>
            <person name="Nedelcu A.M."/>
            <person name="Hallmann A."/>
            <person name="Miller S.M."/>
            <person name="Nishii I."/>
            <person name="Ferris P."/>
            <person name="Kuo A."/>
            <person name="Mitros T."/>
            <person name="Fritz-Laylin L.K."/>
            <person name="Hellsten U."/>
            <person name="Chapman J."/>
            <person name="Simakov O."/>
            <person name="Rensing S.A."/>
            <person name="Terry A."/>
            <person name="Pangilinan J."/>
            <person name="Kapitonov V."/>
            <person name="Jurka J."/>
            <person name="Salamov A."/>
            <person name="Shapiro H."/>
            <person name="Schmutz J."/>
            <person name="Grimwood J."/>
            <person name="Lindquist E."/>
            <person name="Lucas S."/>
            <person name="Grigoriev I.V."/>
            <person name="Schmitt R."/>
            <person name="Kirk D."/>
            <person name="Rokhsar D.S."/>
        </authorList>
    </citation>
    <scope>NUCLEOTIDE SEQUENCE [LARGE SCALE GENOMIC DNA]</scope>
    <source>
        <strain evidence="4">f. Nagariensis / Eve</strain>
    </source>
</reference>
<dbReference type="Proteomes" id="UP000001058">
    <property type="component" value="Unassembled WGS sequence"/>
</dbReference>
<dbReference type="GeneID" id="9621801"/>
<evidence type="ECO:0000256" key="1">
    <source>
        <dbReference type="SAM" id="MobiDB-lite"/>
    </source>
</evidence>
<feature type="transmembrane region" description="Helical" evidence="2">
    <location>
        <begin position="650"/>
        <end position="673"/>
    </location>
</feature>
<dbReference type="AlphaFoldDB" id="D8U8I6"/>
<dbReference type="eggNOG" id="ENOG502QQ2D">
    <property type="taxonomic scope" value="Eukaryota"/>
</dbReference>
<evidence type="ECO:0000256" key="2">
    <source>
        <dbReference type="SAM" id="Phobius"/>
    </source>
</evidence>